<dbReference type="PROSITE" id="PS00941">
    <property type="entry name" value="CARBOXYLESTERASE_B_2"/>
    <property type="match status" value="1"/>
</dbReference>
<proteinExistence type="inferred from homology"/>
<dbReference type="Proteomes" id="UP000827092">
    <property type="component" value="Unassembled WGS sequence"/>
</dbReference>
<reference evidence="6 7" key="1">
    <citation type="journal article" date="2022" name="Nat. Ecol. Evol.">
        <title>A masculinizing supergene underlies an exaggerated male reproductive morph in a spider.</title>
        <authorList>
            <person name="Hendrickx F."/>
            <person name="De Corte Z."/>
            <person name="Sonet G."/>
            <person name="Van Belleghem S.M."/>
            <person name="Kostlbacher S."/>
            <person name="Vangestel C."/>
        </authorList>
    </citation>
    <scope>NUCLEOTIDE SEQUENCE [LARGE SCALE GENOMIC DNA]</scope>
    <source>
        <strain evidence="6">W744_W776</strain>
    </source>
</reference>
<dbReference type="SUPFAM" id="SSF53474">
    <property type="entry name" value="alpha/beta-Hydrolases"/>
    <property type="match status" value="1"/>
</dbReference>
<name>A0AAV6VRJ5_9ARAC</name>
<organism evidence="6 7">
    <name type="scientific">Oedothorax gibbosus</name>
    <dbReference type="NCBI Taxonomy" id="931172"/>
    <lineage>
        <taxon>Eukaryota</taxon>
        <taxon>Metazoa</taxon>
        <taxon>Ecdysozoa</taxon>
        <taxon>Arthropoda</taxon>
        <taxon>Chelicerata</taxon>
        <taxon>Arachnida</taxon>
        <taxon>Araneae</taxon>
        <taxon>Araneomorphae</taxon>
        <taxon>Entelegynae</taxon>
        <taxon>Araneoidea</taxon>
        <taxon>Linyphiidae</taxon>
        <taxon>Erigoninae</taxon>
        <taxon>Oedothorax</taxon>
    </lineage>
</organism>
<comment type="caution">
    <text evidence="6">The sequence shown here is derived from an EMBL/GenBank/DDBJ whole genome shotgun (WGS) entry which is preliminary data.</text>
</comment>
<evidence type="ECO:0000313" key="7">
    <source>
        <dbReference type="Proteomes" id="UP000827092"/>
    </source>
</evidence>
<evidence type="ECO:0000256" key="3">
    <source>
        <dbReference type="ARBA" id="ARBA00023180"/>
    </source>
</evidence>
<evidence type="ECO:0000259" key="5">
    <source>
        <dbReference type="Pfam" id="PF00135"/>
    </source>
</evidence>
<dbReference type="InterPro" id="IPR019819">
    <property type="entry name" value="Carboxylesterase_B_CS"/>
</dbReference>
<feature type="domain" description="Carboxylesterase type B" evidence="5">
    <location>
        <begin position="29"/>
        <end position="140"/>
    </location>
</feature>
<evidence type="ECO:0000313" key="6">
    <source>
        <dbReference type="EMBL" id="KAG8198339.1"/>
    </source>
</evidence>
<evidence type="ECO:0000256" key="2">
    <source>
        <dbReference type="ARBA" id="ARBA00022729"/>
    </source>
</evidence>
<dbReference type="PANTHER" id="PTHR43903">
    <property type="entry name" value="NEUROLIGIN"/>
    <property type="match status" value="1"/>
</dbReference>
<accession>A0AAV6VRJ5</accession>
<feature type="chain" id="PRO_5043540734" description="Carboxylesterase type B domain-containing protein" evidence="4">
    <location>
        <begin position="21"/>
        <end position="141"/>
    </location>
</feature>
<sequence length="141" mass="16042">MLFALYYISVVLLTMTSVDSQGIRRVMTRTIGTKYGTIRGLSVKLPNRNVGAVEVFLGIPYAAPPIGHLRFMPPVNPGQWRGVRIADRYGPVCPQRYPDIKNETESLRHMPMGRLEYLKKLIPFLRNESEDCLYLNVYVPG</sequence>
<evidence type="ECO:0000256" key="1">
    <source>
        <dbReference type="ARBA" id="ARBA00005964"/>
    </source>
</evidence>
<comment type="similarity">
    <text evidence="1">Belongs to the type-B carboxylesterase/lipase family.</text>
</comment>
<dbReference type="EMBL" id="JAFNEN010000041">
    <property type="protein sequence ID" value="KAG8198339.1"/>
    <property type="molecule type" value="Genomic_DNA"/>
</dbReference>
<gene>
    <name evidence="6" type="ORF">JTE90_021587</name>
</gene>
<evidence type="ECO:0000256" key="4">
    <source>
        <dbReference type="SAM" id="SignalP"/>
    </source>
</evidence>
<dbReference type="InterPro" id="IPR002018">
    <property type="entry name" value="CarbesteraseB"/>
</dbReference>
<dbReference type="InterPro" id="IPR029058">
    <property type="entry name" value="AB_hydrolase_fold"/>
</dbReference>
<feature type="signal peptide" evidence="4">
    <location>
        <begin position="1"/>
        <end position="20"/>
    </location>
</feature>
<dbReference type="Gene3D" id="3.40.50.1820">
    <property type="entry name" value="alpha/beta hydrolase"/>
    <property type="match status" value="1"/>
</dbReference>
<dbReference type="InterPro" id="IPR051093">
    <property type="entry name" value="Neuroligin/BSAL"/>
</dbReference>
<keyword evidence="2 4" id="KW-0732">Signal</keyword>
<dbReference type="AlphaFoldDB" id="A0AAV6VRJ5"/>
<protein>
    <recommendedName>
        <fullName evidence="5">Carboxylesterase type B domain-containing protein</fullName>
    </recommendedName>
</protein>
<keyword evidence="3" id="KW-0325">Glycoprotein</keyword>
<keyword evidence="7" id="KW-1185">Reference proteome</keyword>
<dbReference type="Pfam" id="PF00135">
    <property type="entry name" value="COesterase"/>
    <property type="match status" value="1"/>
</dbReference>